<sequence>MKRITNVNLVDATAHHESNTVDLTSWESDLRPLAMELRISDDPIPGLPHWSLDLKACPSNGEGDYPLQGYPNYIMQRARPPDRPGALAEYCFKDKNGAIVESIEFVEGPQYALVKEISNENLVQTLSLWAVLANCCAGIN</sequence>
<organism evidence="1 2">
    <name type="scientific">Botrytis porri</name>
    <dbReference type="NCBI Taxonomy" id="87229"/>
    <lineage>
        <taxon>Eukaryota</taxon>
        <taxon>Fungi</taxon>
        <taxon>Dikarya</taxon>
        <taxon>Ascomycota</taxon>
        <taxon>Pezizomycotina</taxon>
        <taxon>Leotiomycetes</taxon>
        <taxon>Helotiales</taxon>
        <taxon>Sclerotiniaceae</taxon>
        <taxon>Botrytis</taxon>
    </lineage>
</organism>
<evidence type="ECO:0000313" key="1">
    <source>
        <dbReference type="EMBL" id="TGO78948.1"/>
    </source>
</evidence>
<accession>A0A4Z1JZK1</accession>
<proteinExistence type="predicted"/>
<reference evidence="1 2" key="1">
    <citation type="submission" date="2017-12" db="EMBL/GenBank/DDBJ databases">
        <title>Comparative genomics of Botrytis spp.</title>
        <authorList>
            <person name="Valero-Jimenez C.A."/>
            <person name="Tapia P."/>
            <person name="Veloso J."/>
            <person name="Silva-Moreno E."/>
            <person name="Staats M."/>
            <person name="Valdes J.H."/>
            <person name="Van Kan J.A.L."/>
        </authorList>
    </citation>
    <scope>NUCLEOTIDE SEQUENCE [LARGE SCALE GENOMIC DNA]</scope>
    <source>
        <strain evidence="1 2">MUCL3349</strain>
    </source>
</reference>
<name>A0A4Z1JZK1_9HELO</name>
<evidence type="ECO:0000313" key="2">
    <source>
        <dbReference type="Proteomes" id="UP000297280"/>
    </source>
</evidence>
<dbReference type="EMBL" id="PQXO01002011">
    <property type="protein sequence ID" value="TGO78948.1"/>
    <property type="molecule type" value="Genomic_DNA"/>
</dbReference>
<gene>
    <name evidence="1" type="ORF">BPOR_2021g00010</name>
</gene>
<keyword evidence="2" id="KW-1185">Reference proteome</keyword>
<protein>
    <submittedName>
        <fullName evidence="1">Uncharacterized protein</fullName>
    </submittedName>
</protein>
<dbReference type="AlphaFoldDB" id="A0A4Z1JZK1"/>
<comment type="caution">
    <text evidence="1">The sequence shown here is derived from an EMBL/GenBank/DDBJ whole genome shotgun (WGS) entry which is preliminary data.</text>
</comment>
<dbReference type="Proteomes" id="UP000297280">
    <property type="component" value="Unassembled WGS sequence"/>
</dbReference>